<dbReference type="EMBL" id="JANPWB010000001">
    <property type="protein sequence ID" value="KAJ1217937.1"/>
    <property type="molecule type" value="Genomic_DNA"/>
</dbReference>
<gene>
    <name evidence="2" type="ORF">NDU88_005524</name>
</gene>
<proteinExistence type="predicted"/>
<evidence type="ECO:0000313" key="3">
    <source>
        <dbReference type="Proteomes" id="UP001066276"/>
    </source>
</evidence>
<reference evidence="2" key="1">
    <citation type="journal article" date="2022" name="bioRxiv">
        <title>Sequencing and chromosome-scale assembly of the giantPleurodeles waltlgenome.</title>
        <authorList>
            <person name="Brown T."/>
            <person name="Elewa A."/>
            <person name="Iarovenko S."/>
            <person name="Subramanian E."/>
            <person name="Araus A.J."/>
            <person name="Petzold A."/>
            <person name="Susuki M."/>
            <person name="Suzuki K.-i.T."/>
            <person name="Hayashi T."/>
            <person name="Toyoda A."/>
            <person name="Oliveira C."/>
            <person name="Osipova E."/>
            <person name="Leigh N.D."/>
            <person name="Simon A."/>
            <person name="Yun M.H."/>
        </authorList>
    </citation>
    <scope>NUCLEOTIDE SEQUENCE</scope>
    <source>
        <strain evidence="2">20211129_DDA</strain>
        <tissue evidence="2">Liver</tissue>
    </source>
</reference>
<comment type="caution">
    <text evidence="2">The sequence shown here is derived from an EMBL/GenBank/DDBJ whole genome shotgun (WGS) entry which is preliminary data.</text>
</comment>
<evidence type="ECO:0000313" key="2">
    <source>
        <dbReference type="EMBL" id="KAJ1217937.1"/>
    </source>
</evidence>
<feature type="region of interest" description="Disordered" evidence="1">
    <location>
        <begin position="1"/>
        <end position="45"/>
    </location>
</feature>
<keyword evidence="3" id="KW-1185">Reference proteome</keyword>
<organism evidence="2 3">
    <name type="scientific">Pleurodeles waltl</name>
    <name type="common">Iberian ribbed newt</name>
    <dbReference type="NCBI Taxonomy" id="8319"/>
    <lineage>
        <taxon>Eukaryota</taxon>
        <taxon>Metazoa</taxon>
        <taxon>Chordata</taxon>
        <taxon>Craniata</taxon>
        <taxon>Vertebrata</taxon>
        <taxon>Euteleostomi</taxon>
        <taxon>Amphibia</taxon>
        <taxon>Batrachia</taxon>
        <taxon>Caudata</taxon>
        <taxon>Salamandroidea</taxon>
        <taxon>Salamandridae</taxon>
        <taxon>Pleurodelinae</taxon>
        <taxon>Pleurodeles</taxon>
    </lineage>
</organism>
<name>A0AAV7WYZ3_PLEWA</name>
<sequence length="91" mass="10389">MEDSVGTPNDNQGESSINARKARRSSGPGGAQRKLRPRSGKSLANSGVYSRRENFCLFLLKRTVMISLQRGWLKPGQERKESTFENWYQRK</sequence>
<dbReference type="AlphaFoldDB" id="A0AAV7WYZ3"/>
<dbReference type="Proteomes" id="UP001066276">
    <property type="component" value="Chromosome 1_1"/>
</dbReference>
<evidence type="ECO:0000256" key="1">
    <source>
        <dbReference type="SAM" id="MobiDB-lite"/>
    </source>
</evidence>
<feature type="compositionally biased region" description="Polar residues" evidence="1">
    <location>
        <begin position="1"/>
        <end position="18"/>
    </location>
</feature>
<protein>
    <submittedName>
        <fullName evidence="2">Uncharacterized protein</fullName>
    </submittedName>
</protein>
<accession>A0AAV7WYZ3</accession>